<feature type="compositionally biased region" description="Basic and acidic residues" evidence="1">
    <location>
        <begin position="10"/>
        <end position="25"/>
    </location>
</feature>
<dbReference type="AlphaFoldDB" id="A0A7X2HB65"/>
<name>A0A7X2HB65_9BACL</name>
<comment type="caution">
    <text evidence="2">The sequence shown here is derived from an EMBL/GenBank/DDBJ whole genome shotgun (WGS) entry which is preliminary data.</text>
</comment>
<keyword evidence="3" id="KW-1185">Reference proteome</keyword>
<reference evidence="2 3" key="1">
    <citation type="submission" date="2019-11" db="EMBL/GenBank/DDBJ databases">
        <title>Paenibacillus monticola sp. nov., a novel PGPR strain isolated from mountain sample in China.</title>
        <authorList>
            <person name="Zhao Q."/>
            <person name="Li H.-P."/>
            <person name="Zhang J.-L."/>
        </authorList>
    </citation>
    <scope>NUCLEOTIDE SEQUENCE [LARGE SCALE GENOMIC DNA]</scope>
    <source>
        <strain evidence="2 3">LC-T2</strain>
    </source>
</reference>
<evidence type="ECO:0000313" key="3">
    <source>
        <dbReference type="Proteomes" id="UP000463051"/>
    </source>
</evidence>
<organism evidence="2 3">
    <name type="scientific">Paenibacillus monticola</name>
    <dbReference type="NCBI Taxonomy" id="2666075"/>
    <lineage>
        <taxon>Bacteria</taxon>
        <taxon>Bacillati</taxon>
        <taxon>Bacillota</taxon>
        <taxon>Bacilli</taxon>
        <taxon>Bacillales</taxon>
        <taxon>Paenibacillaceae</taxon>
        <taxon>Paenibacillus</taxon>
    </lineage>
</organism>
<sequence length="153" mass="18236">MSDDFMDFLNSKEKDKQEHSKREDEYQARYEKTVRELYDLIRQWMEPYETAGKLKISESIYGPKDSSLITELTIQFNDTQKIYITPNMAKQLLNTMFAVNITHFNGDIHPHKEAAKTQLLFDDKVGWFIDLEFPNRKEFNEQTFKEILKSKLL</sequence>
<proteinExistence type="predicted"/>
<dbReference type="Proteomes" id="UP000463051">
    <property type="component" value="Unassembled WGS sequence"/>
</dbReference>
<feature type="region of interest" description="Disordered" evidence="1">
    <location>
        <begin position="1"/>
        <end position="25"/>
    </location>
</feature>
<evidence type="ECO:0000313" key="2">
    <source>
        <dbReference type="EMBL" id="MRN56820.1"/>
    </source>
</evidence>
<protein>
    <submittedName>
        <fullName evidence="2">Uncharacterized protein</fullName>
    </submittedName>
</protein>
<dbReference type="RefSeq" id="WP_154122318.1">
    <property type="nucleotide sequence ID" value="NZ_WJXB01000016.1"/>
</dbReference>
<accession>A0A7X2HB65</accession>
<gene>
    <name evidence="2" type="ORF">GJB61_28115</name>
</gene>
<evidence type="ECO:0000256" key="1">
    <source>
        <dbReference type="SAM" id="MobiDB-lite"/>
    </source>
</evidence>
<dbReference type="EMBL" id="WJXB01000016">
    <property type="protein sequence ID" value="MRN56820.1"/>
    <property type="molecule type" value="Genomic_DNA"/>
</dbReference>